<comment type="caution">
    <text evidence="6">The sequence shown here is derived from an EMBL/GenBank/DDBJ whole genome shotgun (WGS) entry which is preliminary data.</text>
</comment>
<protein>
    <submittedName>
        <fullName evidence="6">Response regulator transcription factor</fullName>
    </submittedName>
</protein>
<dbReference type="PANTHER" id="PTHR43214">
    <property type="entry name" value="TWO-COMPONENT RESPONSE REGULATOR"/>
    <property type="match status" value="1"/>
</dbReference>
<evidence type="ECO:0000256" key="3">
    <source>
        <dbReference type="PROSITE-ProRule" id="PRU00169"/>
    </source>
</evidence>
<evidence type="ECO:0000256" key="1">
    <source>
        <dbReference type="ARBA" id="ARBA00022553"/>
    </source>
</evidence>
<feature type="modified residue" description="4-aspartylphosphate" evidence="3">
    <location>
        <position position="61"/>
    </location>
</feature>
<evidence type="ECO:0000256" key="2">
    <source>
        <dbReference type="ARBA" id="ARBA00023125"/>
    </source>
</evidence>
<keyword evidence="1 3" id="KW-0597">Phosphoprotein</keyword>
<dbReference type="PROSITE" id="PS00622">
    <property type="entry name" value="HTH_LUXR_1"/>
    <property type="match status" value="1"/>
</dbReference>
<dbReference type="CDD" id="cd06170">
    <property type="entry name" value="LuxR_C_like"/>
    <property type="match status" value="1"/>
</dbReference>
<evidence type="ECO:0000259" key="5">
    <source>
        <dbReference type="PROSITE" id="PS50110"/>
    </source>
</evidence>
<evidence type="ECO:0000313" key="6">
    <source>
        <dbReference type="EMBL" id="MBD2738648.1"/>
    </source>
</evidence>
<sequence length="211" mass="23354">MNQNPLIRVLIADDHPVVRTGLAAILEIHPEENIVVVGQASDGQEAIDLFTQLQPDVTLIDLRMPKVDGVGVIIAIRQRFPTAKLVILTTYDSEEDIYRGLHAGAKAYLLKDAPHQDLLNCVRAVHSGESFIPPKISTKFFQRMNLPTLSEREREVVRLIATGRTNQGIAEVLGISEGTVKFHVNNILSKLQVNDRTEAVILALKRGIITL</sequence>
<name>A0ABR8KIL6_9NOSO</name>
<dbReference type="InterPro" id="IPR039420">
    <property type="entry name" value="WalR-like"/>
</dbReference>
<evidence type="ECO:0000259" key="4">
    <source>
        <dbReference type="PROSITE" id="PS50043"/>
    </source>
</evidence>
<dbReference type="InterPro" id="IPR001789">
    <property type="entry name" value="Sig_transdc_resp-reg_receiver"/>
</dbReference>
<feature type="domain" description="HTH luxR-type" evidence="4">
    <location>
        <begin position="142"/>
        <end position="207"/>
    </location>
</feature>
<dbReference type="Proteomes" id="UP000637383">
    <property type="component" value="Unassembled WGS sequence"/>
</dbReference>
<accession>A0ABR8KIL6</accession>
<dbReference type="Pfam" id="PF00072">
    <property type="entry name" value="Response_reg"/>
    <property type="match status" value="1"/>
</dbReference>
<dbReference type="PROSITE" id="PS50043">
    <property type="entry name" value="HTH_LUXR_2"/>
    <property type="match status" value="1"/>
</dbReference>
<dbReference type="InterPro" id="IPR000792">
    <property type="entry name" value="Tscrpt_reg_LuxR_C"/>
</dbReference>
<proteinExistence type="predicted"/>
<dbReference type="SMART" id="SM00448">
    <property type="entry name" value="REC"/>
    <property type="match status" value="1"/>
</dbReference>
<dbReference type="SMART" id="SM00421">
    <property type="entry name" value="HTH_LUXR"/>
    <property type="match status" value="1"/>
</dbReference>
<evidence type="ECO:0000313" key="7">
    <source>
        <dbReference type="Proteomes" id="UP000637383"/>
    </source>
</evidence>
<dbReference type="PRINTS" id="PR00038">
    <property type="entry name" value="HTHLUXR"/>
</dbReference>
<dbReference type="PROSITE" id="PS50110">
    <property type="entry name" value="RESPONSE_REGULATORY"/>
    <property type="match status" value="1"/>
</dbReference>
<dbReference type="PANTHER" id="PTHR43214:SF43">
    <property type="entry name" value="TWO-COMPONENT RESPONSE REGULATOR"/>
    <property type="match status" value="1"/>
</dbReference>
<dbReference type="SUPFAM" id="SSF52172">
    <property type="entry name" value="CheY-like"/>
    <property type="match status" value="1"/>
</dbReference>
<dbReference type="RefSeq" id="WP_190959174.1">
    <property type="nucleotide sequence ID" value="NZ_JACJTU010000055.1"/>
</dbReference>
<dbReference type="InterPro" id="IPR016032">
    <property type="entry name" value="Sig_transdc_resp-reg_C-effctor"/>
</dbReference>
<dbReference type="InterPro" id="IPR058245">
    <property type="entry name" value="NreC/VraR/RcsB-like_REC"/>
</dbReference>
<dbReference type="SUPFAM" id="SSF46894">
    <property type="entry name" value="C-terminal effector domain of the bipartite response regulators"/>
    <property type="match status" value="1"/>
</dbReference>
<dbReference type="Pfam" id="PF00196">
    <property type="entry name" value="GerE"/>
    <property type="match status" value="1"/>
</dbReference>
<keyword evidence="7" id="KW-1185">Reference proteome</keyword>
<gene>
    <name evidence="6" type="ORF">H6H03_33030</name>
</gene>
<dbReference type="CDD" id="cd17535">
    <property type="entry name" value="REC_NarL-like"/>
    <property type="match status" value="1"/>
</dbReference>
<dbReference type="EMBL" id="JACJTU010000055">
    <property type="protein sequence ID" value="MBD2738648.1"/>
    <property type="molecule type" value="Genomic_DNA"/>
</dbReference>
<feature type="domain" description="Response regulatory" evidence="5">
    <location>
        <begin position="8"/>
        <end position="126"/>
    </location>
</feature>
<dbReference type="Gene3D" id="3.40.50.2300">
    <property type="match status" value="1"/>
</dbReference>
<keyword evidence="2" id="KW-0238">DNA-binding</keyword>
<dbReference type="InterPro" id="IPR011006">
    <property type="entry name" value="CheY-like_superfamily"/>
</dbReference>
<organism evidence="6 7">
    <name type="scientific">Nostoc paludosum FACHB-159</name>
    <dbReference type="NCBI Taxonomy" id="2692908"/>
    <lineage>
        <taxon>Bacteria</taxon>
        <taxon>Bacillati</taxon>
        <taxon>Cyanobacteriota</taxon>
        <taxon>Cyanophyceae</taxon>
        <taxon>Nostocales</taxon>
        <taxon>Nostocaceae</taxon>
        <taxon>Nostoc</taxon>
    </lineage>
</organism>
<reference evidence="6 7" key="1">
    <citation type="journal article" date="2020" name="ISME J.">
        <title>Comparative genomics reveals insights into cyanobacterial evolution and habitat adaptation.</title>
        <authorList>
            <person name="Chen M.Y."/>
            <person name="Teng W.K."/>
            <person name="Zhao L."/>
            <person name="Hu C.X."/>
            <person name="Zhou Y.K."/>
            <person name="Han B.P."/>
            <person name="Song L.R."/>
            <person name="Shu W.S."/>
        </authorList>
    </citation>
    <scope>NUCLEOTIDE SEQUENCE [LARGE SCALE GENOMIC DNA]</scope>
    <source>
        <strain evidence="6 7">FACHB-159</strain>
    </source>
</reference>